<evidence type="ECO:0000256" key="2">
    <source>
        <dbReference type="SAM" id="SignalP"/>
    </source>
</evidence>
<keyword evidence="1" id="KW-0812">Transmembrane</keyword>
<proteinExistence type="predicted"/>
<dbReference type="RefSeq" id="WP_149459820.1">
    <property type="nucleotide sequence ID" value="NZ_SCWC02000010.1"/>
</dbReference>
<comment type="caution">
    <text evidence="3">The sequence shown here is derived from an EMBL/GenBank/DDBJ whole genome shotgun (WGS) entry which is preliminary data.</text>
</comment>
<feature type="signal peptide" evidence="2">
    <location>
        <begin position="1"/>
        <end position="26"/>
    </location>
</feature>
<dbReference type="EMBL" id="SCWC02000010">
    <property type="protein sequence ID" value="KAA1036916.1"/>
    <property type="molecule type" value="Genomic_DNA"/>
</dbReference>
<protein>
    <submittedName>
        <fullName evidence="3">Uncharacterized protein</fullName>
    </submittedName>
</protein>
<accession>A0ABQ6R6L7</accession>
<reference evidence="3 4" key="1">
    <citation type="submission" date="2019-09" db="EMBL/GenBank/DDBJ databases">
        <authorList>
            <person name="Mazhar S."/>
            <person name="Altermann E."/>
            <person name="Hill C."/>
            <person name="Mcauliffe O."/>
        </authorList>
    </citation>
    <scope>NUCLEOTIDE SEQUENCE [LARGE SCALE GENOMIC DNA]</scope>
    <source>
        <strain evidence="3 4">ATCC 51831</strain>
    </source>
</reference>
<feature type="chain" id="PRO_5045592059" evidence="2">
    <location>
        <begin position="27"/>
        <end position="108"/>
    </location>
</feature>
<feature type="transmembrane region" description="Helical" evidence="1">
    <location>
        <begin position="84"/>
        <end position="105"/>
    </location>
</feature>
<organism evidence="3 4">
    <name type="scientific">Macrococcus equipercicus</name>
    <dbReference type="NCBI Taxonomy" id="69967"/>
    <lineage>
        <taxon>Bacteria</taxon>
        <taxon>Bacillati</taxon>
        <taxon>Bacillota</taxon>
        <taxon>Bacilli</taxon>
        <taxon>Bacillales</taxon>
        <taxon>Staphylococcaceae</taxon>
        <taxon>Macrococcus</taxon>
    </lineage>
</organism>
<keyword evidence="4" id="KW-1185">Reference proteome</keyword>
<evidence type="ECO:0000256" key="1">
    <source>
        <dbReference type="SAM" id="Phobius"/>
    </source>
</evidence>
<keyword evidence="1" id="KW-1133">Transmembrane helix</keyword>
<evidence type="ECO:0000313" key="4">
    <source>
        <dbReference type="Proteomes" id="UP000295735"/>
    </source>
</evidence>
<sequence length="108" mass="12341">MSKKLFMLFTLFVFLISFTFSDAAQASTPSKNPTSNQLVVDELGYSEAELEKIFKAVEDIPMSVARQGEQATTKWLENYLGEKVTLVSSSIFNYFFFTCLYICYLSNR</sequence>
<gene>
    <name evidence="3" type="ORF">ERX35_010320</name>
</gene>
<evidence type="ECO:0000313" key="3">
    <source>
        <dbReference type="EMBL" id="KAA1036916.1"/>
    </source>
</evidence>
<dbReference type="Proteomes" id="UP000295735">
    <property type="component" value="Unassembled WGS sequence"/>
</dbReference>
<name>A0ABQ6R6L7_9STAP</name>
<keyword evidence="2" id="KW-0732">Signal</keyword>
<keyword evidence="1" id="KW-0472">Membrane</keyword>